<keyword evidence="2" id="KW-0732">Signal</keyword>
<dbReference type="PANTHER" id="PTHR40940">
    <property type="entry name" value="PROTEIN BATD-RELATED"/>
    <property type="match status" value="1"/>
</dbReference>
<keyword evidence="1" id="KW-0472">Membrane</keyword>
<dbReference type="EMBL" id="BSSU01000008">
    <property type="protein sequence ID" value="GLX82360.1"/>
    <property type="molecule type" value="Genomic_DNA"/>
</dbReference>
<organism evidence="3 4">
    <name type="scientific">Thalassotalea eurytherma</name>
    <dbReference type="NCBI Taxonomy" id="1144278"/>
    <lineage>
        <taxon>Bacteria</taxon>
        <taxon>Pseudomonadati</taxon>
        <taxon>Pseudomonadota</taxon>
        <taxon>Gammaproteobacteria</taxon>
        <taxon>Alteromonadales</taxon>
        <taxon>Colwelliaceae</taxon>
        <taxon>Thalassotalea</taxon>
    </lineage>
</organism>
<feature type="transmembrane region" description="Helical" evidence="1">
    <location>
        <begin position="295"/>
        <end position="313"/>
    </location>
</feature>
<dbReference type="Proteomes" id="UP001157133">
    <property type="component" value="Unassembled WGS sequence"/>
</dbReference>
<comment type="caution">
    <text evidence="3">The sequence shown here is derived from an EMBL/GenBank/DDBJ whole genome shotgun (WGS) entry which is preliminary data.</text>
</comment>
<protein>
    <recommendedName>
        <fullName evidence="5">Protein BatD</fullName>
    </recommendedName>
</protein>
<gene>
    <name evidence="3" type="ORF">theurythT_18120</name>
</gene>
<evidence type="ECO:0000313" key="3">
    <source>
        <dbReference type="EMBL" id="GLX82360.1"/>
    </source>
</evidence>
<evidence type="ECO:0000256" key="1">
    <source>
        <dbReference type="SAM" id="Phobius"/>
    </source>
</evidence>
<feature type="signal peptide" evidence="2">
    <location>
        <begin position="1"/>
        <end position="20"/>
    </location>
</feature>
<accession>A0ABQ6H6J0</accession>
<keyword evidence="1" id="KW-1133">Transmembrane helix</keyword>
<evidence type="ECO:0000256" key="2">
    <source>
        <dbReference type="SAM" id="SignalP"/>
    </source>
</evidence>
<proteinExistence type="predicted"/>
<name>A0ABQ6H6J0_9GAMM</name>
<evidence type="ECO:0008006" key="5">
    <source>
        <dbReference type="Google" id="ProtNLM"/>
    </source>
</evidence>
<keyword evidence="4" id="KW-1185">Reference proteome</keyword>
<evidence type="ECO:0000313" key="4">
    <source>
        <dbReference type="Proteomes" id="UP001157133"/>
    </source>
</evidence>
<feature type="chain" id="PRO_5045867349" description="Protein BatD" evidence="2">
    <location>
        <begin position="21"/>
        <end position="422"/>
    </location>
</feature>
<keyword evidence="1" id="KW-0812">Transmembrane</keyword>
<dbReference type="InterPro" id="IPR025738">
    <property type="entry name" value="BatD"/>
</dbReference>
<dbReference type="RefSeq" id="WP_284207716.1">
    <property type="nucleotide sequence ID" value="NZ_BSSU01000008.1"/>
</dbReference>
<sequence length="422" mass="48463">MRLFIFLLSLLIYASSVEQAQAITLEELAKSGEVKVEIRIDDEGNTVVGQELTVSIKFATQTWFKGSNRFVLPEVQHAVVTQRDTFGTNETRRKGGISWVMQEKRFSVFPQNPGEYSLPPIKVTMKVHSSEGDVEGELYTKPITFNVREPAELIHVDQWWAASSLTIDESWDKNFEGLKPGFSIKRTITIKADGLLAMMLPEINHPPIKSLAHYVKTPRLKDDNTRGNKLGTRVQDIDYVVEESGEVTIPAVELTWFNTKEQRVEVAKLDAQKIVIGQLSPQEKMLKLLKQSSEYWLEILLSMVIFIAGYFLWKKLTIKQVKPRFQSKQVKGQLAIASHENNSRRFIKWAYIYLDWFVNPKDVNLLRPEGEQSDQQLDDSFEHVFGNKEKQGKLTSVFSFLMRKKKKQHTKANDIDLSMNPK</sequence>
<reference evidence="3 4" key="1">
    <citation type="submission" date="2023-03" db="EMBL/GenBank/DDBJ databases">
        <title>Draft genome sequence of Thalassotalea eurytherma JCM 18482T.</title>
        <authorList>
            <person name="Sawabe T."/>
        </authorList>
    </citation>
    <scope>NUCLEOTIDE SEQUENCE [LARGE SCALE GENOMIC DNA]</scope>
    <source>
        <strain evidence="3 4">JCM 18482</strain>
    </source>
</reference>
<dbReference type="PANTHER" id="PTHR40940:SF1">
    <property type="entry name" value="PROTEIN BATD"/>
    <property type="match status" value="1"/>
</dbReference>